<organism evidence="1 2">
    <name type="scientific">Streptomyces anatolicus</name>
    <dbReference type="NCBI Taxonomy" id="2675858"/>
    <lineage>
        <taxon>Bacteria</taxon>
        <taxon>Bacillati</taxon>
        <taxon>Actinomycetota</taxon>
        <taxon>Actinomycetes</taxon>
        <taxon>Kitasatosporales</taxon>
        <taxon>Streptomycetaceae</taxon>
        <taxon>Streptomyces</taxon>
    </lineage>
</organism>
<comment type="caution">
    <text evidence="1">The sequence shown here is derived from an EMBL/GenBank/DDBJ whole genome shotgun (WGS) entry which is preliminary data.</text>
</comment>
<gene>
    <name evidence="1" type="ORF">GKQ77_01755</name>
</gene>
<sequence>MDDLVQWCGEQLDEDERIARAATPGPWRVRDEGVVGDGGKHWPVAYTDSHRAREDCLHVAAHNPARVLREIGAKRQVLAMAQARIEEATSPDFMVNGPAKVALVVMEPVLKSLASAYADRPGYREEWRL</sequence>
<dbReference type="RefSeq" id="WP_219686796.1">
    <property type="nucleotide sequence ID" value="NZ_WMBF01000006.1"/>
</dbReference>
<evidence type="ECO:0000313" key="2">
    <source>
        <dbReference type="Proteomes" id="UP001197114"/>
    </source>
</evidence>
<keyword evidence="2" id="KW-1185">Reference proteome</keyword>
<name>A0ABS6YI92_9ACTN</name>
<reference evidence="1 2" key="1">
    <citation type="submission" date="2019-11" db="EMBL/GenBank/DDBJ databases">
        <authorList>
            <person name="Ay H."/>
        </authorList>
    </citation>
    <scope>NUCLEOTIDE SEQUENCE [LARGE SCALE GENOMIC DNA]</scope>
    <source>
        <strain evidence="1 2">BG9H</strain>
    </source>
</reference>
<accession>A0ABS6YI92</accession>
<evidence type="ECO:0000313" key="1">
    <source>
        <dbReference type="EMBL" id="MBW5420296.1"/>
    </source>
</evidence>
<dbReference type="EMBL" id="WMBF01000006">
    <property type="protein sequence ID" value="MBW5420296.1"/>
    <property type="molecule type" value="Genomic_DNA"/>
</dbReference>
<dbReference type="Pfam" id="PF19730">
    <property type="entry name" value="DUF6221"/>
    <property type="match status" value="1"/>
</dbReference>
<protein>
    <submittedName>
        <fullName evidence="1">Uncharacterized protein</fullName>
    </submittedName>
</protein>
<dbReference type="Proteomes" id="UP001197114">
    <property type="component" value="Unassembled WGS sequence"/>
</dbReference>
<proteinExistence type="predicted"/>
<dbReference type="InterPro" id="IPR046193">
    <property type="entry name" value="DUF6221"/>
</dbReference>